<dbReference type="AlphaFoldDB" id="A0A0X8JIJ6"/>
<dbReference type="KEGG" id="dfi:AXF13_04720"/>
<feature type="compositionally biased region" description="Low complexity" evidence="1">
    <location>
        <begin position="77"/>
        <end position="91"/>
    </location>
</feature>
<dbReference type="STRING" id="44742.AXF13_04720"/>
<evidence type="ECO:0000313" key="2">
    <source>
        <dbReference type="EMBL" id="AMD89470.1"/>
    </source>
</evidence>
<keyword evidence="3" id="KW-1185">Reference proteome</keyword>
<protein>
    <submittedName>
        <fullName evidence="2">Uncharacterized protein</fullName>
    </submittedName>
</protein>
<feature type="region of interest" description="Disordered" evidence="1">
    <location>
        <begin position="44"/>
        <end position="63"/>
    </location>
</feature>
<reference evidence="3" key="1">
    <citation type="submission" date="2016-02" db="EMBL/GenBank/DDBJ databases">
        <authorList>
            <person name="Holder M.E."/>
            <person name="Ajami N.J."/>
            <person name="Petrosino J.F."/>
        </authorList>
    </citation>
    <scope>NUCLEOTIDE SEQUENCE [LARGE SCALE GENOMIC DNA]</scope>
    <source>
        <strain evidence="3">CCUG 45958</strain>
    </source>
</reference>
<accession>A0A0X8JIJ6</accession>
<feature type="region of interest" description="Disordered" evidence="1">
    <location>
        <begin position="68"/>
        <end position="91"/>
    </location>
</feature>
<dbReference type="Proteomes" id="UP000069241">
    <property type="component" value="Chromosome"/>
</dbReference>
<evidence type="ECO:0000313" key="3">
    <source>
        <dbReference type="Proteomes" id="UP000069241"/>
    </source>
</evidence>
<sequence length="154" mass="16810">MTPEEQAYLAGLDTDPLTMLRENLKMLKLRELRIMQRIQRAREAEALAGQPTGEQDSEGNQRRHPALMVRGGTQTRVNTTQNSGTTVTTSSESYAEHIAGWEKGLSDVQDQIRRTLDSIARIEADQGGGEQGIEVILNMGGLGGGKCLEKSTAN</sequence>
<evidence type="ECO:0000256" key="1">
    <source>
        <dbReference type="SAM" id="MobiDB-lite"/>
    </source>
</evidence>
<gene>
    <name evidence="2" type="ORF">AXF13_04720</name>
</gene>
<organism evidence="2 3">
    <name type="scientific">Desulfovibrio fairfieldensis</name>
    <dbReference type="NCBI Taxonomy" id="44742"/>
    <lineage>
        <taxon>Bacteria</taxon>
        <taxon>Pseudomonadati</taxon>
        <taxon>Thermodesulfobacteriota</taxon>
        <taxon>Desulfovibrionia</taxon>
        <taxon>Desulfovibrionales</taxon>
        <taxon>Desulfovibrionaceae</taxon>
        <taxon>Desulfovibrio</taxon>
    </lineage>
</organism>
<dbReference type="EMBL" id="CP014229">
    <property type="protein sequence ID" value="AMD89470.1"/>
    <property type="molecule type" value="Genomic_DNA"/>
</dbReference>
<proteinExistence type="predicted"/>
<name>A0A0X8JIJ6_9BACT</name>